<organismHost>
    <name type="scientific">Sus scrofa</name>
    <name type="common">Pig</name>
    <dbReference type="NCBI Taxonomy" id="9823"/>
</organismHost>
<organismHost>
    <name type="scientific">Ornithodoros moubata</name>
    <name type="common">Soft tick</name>
    <name type="synonym">Argasid tick</name>
    <dbReference type="NCBI Taxonomy" id="6938"/>
</organismHost>
<dbReference type="EMBL" id="MW306190">
    <property type="protein sequence ID" value="QUQ60115.1"/>
    <property type="molecule type" value="Genomic_DNA"/>
</dbReference>
<dbReference type="EMBL" id="LR813622">
    <property type="protein sequence ID" value="CAD0059457.1"/>
    <property type="molecule type" value="Genomic_DNA"/>
</dbReference>
<evidence type="ECO:0000313" key="30">
    <source>
        <dbReference type="EMBL" id="VVW94021.1"/>
    </source>
</evidence>
<reference evidence="14" key="13">
    <citation type="submission" date="2019-05" db="EMBL/GenBank/DDBJ databases">
        <title>Nanopore Sequencing as a Rapidly Deployable African swine fever Outbreak Tool.</title>
        <authorList>
            <person name="Ren Z."/>
            <person name="Guo H."/>
            <person name="Tu C."/>
            <person name="Yan X."/>
            <person name="He B."/>
        </authorList>
    </citation>
    <scope>NUCLEOTIDE SEQUENCE</scope>
    <source>
        <strain evidence="14">CN/2019/InnerMongolia-AES01</strain>
    </source>
</reference>
<reference evidence="27" key="4">
    <citation type="submission" date="2018-04" db="EMBL/GenBank/DDBJ databases">
        <authorList>
            <consortium name="IVD NGS Lab"/>
        </authorList>
    </citation>
    <scope>NUCLEOTIDE SEQUENCE [LARGE SCALE GENOMIC DNA]</scope>
    <source>
        <strain evidence="28">ASFV Belgium 2018/1</strain>
        <strain evidence="30">ASFV CzechRepublic 2017/1</strain>
        <strain evidence="5">ASFV Georgia 2007/1</strain>
        <strain evidence="6">ASFV Germany 2020/1</strain>
        <strain evidence="29">ASFV Moldova 2017/1</strain>
        <strain evidence="27">Estonia 2014</strain>
    </source>
</reference>
<reference evidence="9 32" key="10">
    <citation type="submission" date="2019-03" db="EMBL/GenBank/DDBJ databases">
        <title>Genome comparison of African swine fever virus ASFV-wbBS01 strain and different from ASFV-SY18 from domestic pig.</title>
        <authorList>
            <person name="Zhaowen R."/>
            <person name="Huancheng G."/>
            <person name="Changchun T."/>
        </authorList>
    </citation>
    <scope>NUCLEOTIDE SEQUENCE [LARGE SCALE GENOMIC DNA]</scope>
    <source>
        <strain evidence="9">ASFV-wbBS01</strain>
    </source>
</reference>
<evidence type="ECO:0000313" key="17">
    <source>
        <dbReference type="EMBL" id="QOW02713.1"/>
    </source>
</evidence>
<dbReference type="Proteomes" id="UP000324915">
    <property type="component" value="Segment"/>
</dbReference>
<evidence type="ECO:0000313" key="25">
    <source>
        <dbReference type="EMBL" id="QUQ60294.1"/>
    </source>
</evidence>
<dbReference type="KEGG" id="vg:59226915"/>
<evidence type="ECO:0000313" key="16">
    <source>
        <dbReference type="EMBL" id="QOW02527.1"/>
    </source>
</evidence>
<dbReference type="Proteomes" id="UP000316600">
    <property type="component" value="Segment"/>
</dbReference>
<evidence type="ECO:0000313" key="14">
    <source>
        <dbReference type="EMBL" id="QIA61423.1"/>
    </source>
</evidence>
<evidence type="ECO:0000313" key="23">
    <source>
        <dbReference type="EMBL" id="QTP96321.1"/>
    </source>
</evidence>
<evidence type="ECO:0000313" key="29">
    <source>
        <dbReference type="EMBL" id="VVW94014.1"/>
    </source>
</evidence>
<dbReference type="Proteomes" id="UP000593931">
    <property type="component" value="Segment"/>
</dbReference>
<protein>
    <submittedName>
        <fullName evidence="27">ASFV G ACD 00330 CDS protein</fullName>
    </submittedName>
    <submittedName>
        <fullName evidence="13">ASFV G ACD 00330 protein</fullName>
    </submittedName>
    <submittedName>
        <fullName evidence="2">ASFV-G-ACD-00330</fullName>
    </submittedName>
    <submittedName>
        <fullName evidence="9">ASFV_Ch_ACD_00330</fullName>
    </submittedName>
    <submittedName>
        <fullName evidence="1 15">ASFV_G_ACD_00330</fullName>
    </submittedName>
</protein>
<reference evidence="23" key="21">
    <citation type="submission" date="2021-01" db="EMBL/GenBank/DDBJ databases">
        <title>A natural variant of African swine fever virus in China.</title>
        <authorList>
            <person name="Hu R."/>
            <person name="Chen T."/>
            <person name="Zhang Y."/>
            <person name="Zhang J."/>
        </authorList>
    </citation>
    <scope>NUCLEOTIDE SEQUENCE</scope>
    <source>
        <strain evidence="23">HuB20</strain>
    </source>
</reference>
<dbReference type="EMBL" id="MK543947">
    <property type="protein sequence ID" value="QED90452.1"/>
    <property type="molecule type" value="Genomic_DNA"/>
</dbReference>
<reference evidence="2" key="3">
    <citation type="journal article" date="2018" name="Virol. J.">
        <title>Intra-epidemic genome variation in highly pathogenic African swine fever virus (ASFV) from the country of Georgia.</title>
        <authorList>
            <person name="Farlow J."/>
            <person name="Donduashvili M."/>
            <person name="Kokhreidze M."/>
            <person name="Kotorashvili A."/>
            <person name="Vepkhvadze N.G."/>
            <person name="Kotaria N."/>
            <person name="Gulbani A."/>
        </authorList>
    </citation>
    <scope>NUCLEOTIDE SEQUENCE</scope>
    <source>
        <strain evidence="2">Georgia 2008/1</strain>
        <strain evidence="3">Georgia 2008/2</strain>
    </source>
</reference>
<evidence type="ECO:0000313" key="9">
    <source>
        <dbReference type="EMBL" id="QDL88040.1"/>
    </source>
</evidence>
<dbReference type="EMBL" id="FR682468">
    <property type="protein sequence ID" value="CAD2068369.1"/>
    <property type="molecule type" value="Genomic_DNA"/>
</dbReference>
<dbReference type="Proteomes" id="UP000290386">
    <property type="component" value="Segment"/>
</dbReference>
<evidence type="ECO:0000313" key="20">
    <source>
        <dbReference type="EMBL" id="QPB67535.1"/>
    </source>
</evidence>
<evidence type="ECO:0000313" key="8">
    <source>
        <dbReference type="EMBL" id="QBH90682.1"/>
    </source>
</evidence>
<evidence type="ECO:0000313" key="12">
    <source>
        <dbReference type="EMBL" id="QGJ83371.1"/>
    </source>
</evidence>
<evidence type="ECO:0000313" key="28">
    <source>
        <dbReference type="EMBL" id="VFV47942.1"/>
    </source>
</evidence>
<dbReference type="EMBL" id="MK128995">
    <property type="protein sequence ID" value="AYW33985.1"/>
    <property type="molecule type" value="Genomic_DNA"/>
</dbReference>
<dbReference type="Proteomes" id="UP000671820">
    <property type="component" value="Segment"/>
</dbReference>
<dbReference type="Proteomes" id="UP000594604">
    <property type="component" value="Segment"/>
</dbReference>
<evidence type="ECO:0000313" key="6">
    <source>
        <dbReference type="EMBL" id="CAD7112521.1"/>
    </source>
</evidence>
<dbReference type="Proteomes" id="UP000595256">
    <property type="component" value="Segment"/>
</dbReference>
<evidence type="ECO:0000313" key="22">
    <source>
        <dbReference type="EMBL" id="QTE18928.1"/>
    </source>
</evidence>
<dbReference type="EMBL" id="MT847621">
    <property type="protein sequence ID" value="QOW02713.1"/>
    <property type="molecule type" value="Genomic_DNA"/>
</dbReference>
<dbReference type="Proteomes" id="UP000680325">
    <property type="component" value="Segment"/>
</dbReference>
<dbReference type="Proteomes" id="UP000307568">
    <property type="component" value="Segment"/>
</dbReference>
<name>A0A2X0RTQ4_ASF</name>
<evidence type="ECO:0000313" key="24">
    <source>
        <dbReference type="EMBL" id="QUQ60115.1"/>
    </source>
</evidence>
<dbReference type="EMBL" id="MK628478">
    <property type="protein sequence ID" value="QEY87815.1"/>
    <property type="molecule type" value="Genomic_DNA"/>
</dbReference>
<dbReference type="EMBL" id="MW396979">
    <property type="protein sequence ID" value="QTE18928.1"/>
    <property type="molecule type" value="Genomic_DNA"/>
</dbReference>
<evidence type="ECO:0000313" key="2">
    <source>
        <dbReference type="EMBL" id="AZP54138.1"/>
    </source>
</evidence>
<organismHost>
    <name type="scientific">Phacochoerus africanus</name>
    <name type="common">Warthog</name>
    <dbReference type="NCBI Taxonomy" id="41426"/>
</organismHost>
<reference evidence="21" key="20">
    <citation type="journal article" date="2021" name="Sci. China Life Sci.">
        <title>Emergence and prevalence of naturally occurring lower virulent African swine fever viruses in domestic pigs in China in 2020.</title>
        <authorList>
            <person name="Sun E."/>
            <person name="Zhang Z."/>
            <person name="Wang Z."/>
            <person name="He X."/>
            <person name="Zhang X."/>
            <person name="Wang L."/>
            <person name="Wang W."/>
            <person name="Huang L."/>
            <person name="Xi F."/>
            <person name="Huangfu H."/>
            <person name="Tsegay G."/>
            <person name="Huo H."/>
            <person name="Sun J."/>
            <person name="Tian Z."/>
            <person name="Xia W."/>
            <person name="Yu X."/>
            <person name="Li F."/>
            <person name="Liu R."/>
            <person name="Guan Y."/>
            <person name="Zhao D."/>
            <person name="Bu Z."/>
        </authorList>
    </citation>
    <scope>NUCLEOTIDE SEQUENCE</scope>
    <source>
        <strain evidence="21">Pig/Heilongjiang/HRB1/2020</strain>
    </source>
</reference>
<dbReference type="EMBL" id="MW656282">
    <property type="protein sequence ID" value="QST88093.1"/>
    <property type="molecule type" value="Genomic_DNA"/>
</dbReference>
<dbReference type="EMBL" id="LR722600">
    <property type="protein sequence ID" value="VVW94021.1"/>
    <property type="molecule type" value="Genomic_DNA"/>
</dbReference>
<evidence type="ECO:0000313" key="38">
    <source>
        <dbReference type="Proteomes" id="UP000594604"/>
    </source>
</evidence>
<dbReference type="EMBL" id="MK333180">
    <property type="protein sequence ID" value="QBH90497.1"/>
    <property type="molecule type" value="Genomic_DNA"/>
</dbReference>
<dbReference type="EMBL" id="MT847620">
    <property type="protein sequence ID" value="QOW02527.1"/>
    <property type="molecule type" value="Genomic_DNA"/>
</dbReference>
<dbReference type="EMBL" id="MT496893">
    <property type="protein sequence ID" value="QLF78539.1"/>
    <property type="molecule type" value="Genomic_DNA"/>
</dbReference>
<reference evidence="12 35" key="6">
    <citation type="journal article" date="2019" name="Sci. China Life Sci.">
        <title>Nanopore sequencing of African swine fever virus.</title>
        <authorList>
            <person name="Jia L."/>
            <person name="Jiang M."/>
            <person name="Wu K."/>
            <person name="Hu J."/>
            <person name="Wang Y."/>
            <person name="Quan W."/>
            <person name="Hao M."/>
            <person name="Liu H."/>
            <person name="Wei H."/>
            <person name="Fan W."/>
            <person name="Liu W."/>
            <person name="Hu R."/>
            <person name="Wang D."/>
            <person name="Li J."/>
            <person name="Chen J."/>
            <person name="Liu D."/>
        </authorList>
    </citation>
    <scope>NUCLEOTIDE SEQUENCE [LARGE SCALE GENOMIC DNA]</scope>
    <source>
        <strain evidence="12 35">ASFV/pig/China/CAS19-01/2019</strain>
    </source>
</reference>
<dbReference type="Proteomes" id="UP000291821">
    <property type="component" value="Segment"/>
</dbReference>
<evidence type="ECO:0000313" key="1">
    <source>
        <dbReference type="EMBL" id="AYW33985.1"/>
    </source>
</evidence>
<dbReference type="Proteomes" id="UP000594088">
    <property type="component" value="Segment"/>
</dbReference>
<reference evidence="21" key="22">
    <citation type="submission" date="2021-02" db="EMBL/GenBank/DDBJ databases">
        <authorList>
            <person name="Sun E.C."/>
            <person name="Zhang Z.J."/>
            <person name="Wang Z.L."/>
            <person name="He X.J."/>
            <person name="Zhao D.M."/>
            <person name="Bu Z.G."/>
        </authorList>
    </citation>
    <scope>NUCLEOTIDE SEQUENCE</scope>
    <source>
        <strain evidence="21">Pig/Heilongjiang/HRB1/2020</strain>
    </source>
</reference>
<dbReference type="EMBL" id="MN172368">
    <property type="protein sequence ID" value="QGJ83371.1"/>
    <property type="molecule type" value="Genomic_DNA"/>
</dbReference>
<dbReference type="EMBL" id="MT459800">
    <property type="protein sequence ID" value="QPB67535.1"/>
    <property type="molecule type" value="Genomic_DNA"/>
</dbReference>
<reference evidence="15 37" key="16">
    <citation type="submission" date="2020-05" db="EMBL/GenBank/DDBJ databases">
        <authorList>
            <person name="Zhang G."/>
            <person name="Li S."/>
            <person name="Lu G."/>
            <person name="Wang H."/>
            <person name="Zhou P."/>
            <person name="Ou J."/>
            <person name="Ji J."/>
            <person name="Ren Z."/>
            <person name="Cai S."/>
        </authorList>
    </citation>
    <scope>NUCLEOTIDE SEQUENCE [LARGE SCALE GENOMIC DNA]</scope>
    <source>
        <strain evidence="15">GZ201801</strain>
    </source>
</reference>
<reference evidence="5 31" key="1">
    <citation type="journal article" date="2011" name="Emerg. Infect. Dis.">
        <title>Genomic analysis of highly virulent Georgia 2007/1 isolate of African swine fever virus.</title>
        <authorList>
            <person name="Chapman D.A."/>
            <person name="Darby A.C."/>
            <person name="Da Silva M."/>
            <person name="Upton C."/>
            <person name="Radford A.D."/>
            <person name="Dixon L.K."/>
        </authorList>
    </citation>
    <scope>NUCLEOTIDE SEQUENCE [LARGE SCALE GENOMIC DNA]</scope>
    <source>
        <strain evidence="5">ASFV Georgia 2007/1</strain>
    </source>
</reference>
<organismHost>
    <name type="scientific">Phacochoerus aethiopicus</name>
    <name type="common">Warthog</name>
    <dbReference type="NCBI Taxonomy" id="85517"/>
</organismHost>
<evidence type="ECO:0000313" key="26">
    <source>
        <dbReference type="EMBL" id="QUQ60476.1"/>
    </source>
</evidence>
<reference evidence="20 38" key="15">
    <citation type="submission" date="2020-05" db="EMBL/GenBank/DDBJ databases">
        <title>Comparative Analysis of Full Genome Sequences of African Swine Fever Virus isolates in Russia in 2019.</title>
        <authorList>
            <person name="Mazloum A."/>
            <person name="Vlasova N.N."/>
        </authorList>
    </citation>
    <scope>NUCLEOTIDE SEQUENCE [LARGE SCALE GENOMIC DNA]</scope>
    <source>
        <strain evidence="20">ASFV/Kabardino-Balkaria 19/WB-964</strain>
    </source>
</reference>
<evidence type="ECO:0000313" key="13">
    <source>
        <dbReference type="EMBL" id="QGV56993.1"/>
    </source>
</evidence>
<dbReference type="EMBL" id="MK645909">
    <property type="protein sequence ID" value="QDL88040.1"/>
    <property type="molecule type" value="Genomic_DNA"/>
</dbReference>
<dbReference type="Proteomes" id="UP000345145">
    <property type="component" value="Segment"/>
</dbReference>
<dbReference type="Proteomes" id="UP000510925">
    <property type="component" value="Segment"/>
</dbReference>
<evidence type="ECO:0000313" key="35">
    <source>
        <dbReference type="Proteomes" id="UP000422299"/>
    </source>
</evidence>
<organism evidence="27">
    <name type="scientific">African swine fever virus</name>
    <name type="common">ASFV</name>
    <dbReference type="NCBI Taxonomy" id="10497"/>
    <lineage>
        <taxon>Viruses</taxon>
        <taxon>Varidnaviria</taxon>
        <taxon>Bamfordvirae</taxon>
        <taxon>Nucleocytoviricota</taxon>
        <taxon>Pokkesviricetes</taxon>
        <taxon>Asfuvirales</taxon>
        <taxon>Asfarviridae</taxon>
        <taxon>Asfivirus</taxon>
        <taxon>Asfivirus haemorrhagiae</taxon>
    </lineage>
</organism>
<dbReference type="EMBL" id="MK333181">
    <property type="protein sequence ID" value="QBH90682.1"/>
    <property type="molecule type" value="Genomic_DNA"/>
</dbReference>
<dbReference type="Proteomes" id="UP000593778">
    <property type="component" value="Segment"/>
</dbReference>
<evidence type="ECO:0000313" key="37">
    <source>
        <dbReference type="Proteomes" id="UP000510925"/>
    </source>
</evidence>
<dbReference type="Proteomes" id="UP000325567">
    <property type="component" value="Segment"/>
</dbReference>
<dbReference type="Proteomes" id="UP000664916">
    <property type="component" value="Segment"/>
</dbReference>
<evidence type="ECO:0000313" key="3">
    <source>
        <dbReference type="EMBL" id="AZP54315.1"/>
    </source>
</evidence>
<evidence type="ECO:0000313" key="36">
    <source>
        <dbReference type="Proteomes" id="UP000428265"/>
    </source>
</evidence>
<dbReference type="EMBL" id="MK940252">
    <property type="protein sequence ID" value="QIA61423.1"/>
    <property type="molecule type" value="Genomic_DNA"/>
</dbReference>
<dbReference type="Proteomes" id="UP000593631">
    <property type="component" value="Segment"/>
</dbReference>
<dbReference type="Proteomes" id="UP000292678">
    <property type="component" value="Segment"/>
</dbReference>
<reference evidence="11" key="11">
    <citation type="submission" date="2019-03" db="EMBL/GenBank/DDBJ databases">
        <authorList>
            <person name="Cano-Gomez C."/>
            <person name="Arias M."/>
            <person name="Gallardo C."/>
            <person name="Fernandez-Pinero J."/>
        </authorList>
    </citation>
    <scope>NUCLEOTIDE SEQUENCE</scope>
    <source>
        <strain evidence="11">ASFV/LT14/1490</strain>
    </source>
</reference>
<evidence type="ECO:0000313" key="4">
    <source>
        <dbReference type="EMBL" id="CAD0059457.1"/>
    </source>
</evidence>
<evidence type="ECO:0000313" key="15">
    <source>
        <dbReference type="EMBL" id="QLF78539.1"/>
    </source>
</evidence>
<sequence length="37" mass="4396">MLKCLKIIVHQCCKFDQNLISHKKGTHQHCSFKFHDV</sequence>
<dbReference type="Proteomes" id="UP000422299">
    <property type="component" value="Segment"/>
</dbReference>
<organismHost>
    <name type="scientific">Ornithodoros</name>
    <name type="common">relapsing fever ticks</name>
    <dbReference type="NCBI Taxonomy" id="6937"/>
</organismHost>
<evidence type="ECO:0000313" key="5">
    <source>
        <dbReference type="EMBL" id="CAD2068369.1"/>
    </source>
</evidence>
<dbReference type="EMBL" id="MN715134">
    <property type="protein sequence ID" value="QGV56993.1"/>
    <property type="molecule type" value="Genomic_DNA"/>
</dbReference>
<dbReference type="Proteomes" id="UP000678137">
    <property type="component" value="Segment"/>
</dbReference>
<dbReference type="EMBL" id="MH910495">
    <property type="protein sequence ID" value="AZP54138.1"/>
    <property type="molecule type" value="Genomic_DNA"/>
</dbReference>
<reference evidence="13 36" key="9">
    <citation type="journal article" date="2019" name="Viruses">
        <title>A Simple Method for Sample Preparation to Facilitate Efficient Whole-Genome Sequencing of African Swine Fever Virus.</title>
        <authorList>
            <person name="Olasz F."/>
            <person name="Meszaros I."/>
            <person name="Marton S."/>
            <person name="Kajan G.L."/>
            <person name="Tamas V."/>
            <person name="Locsmandi G."/>
            <person name="Magyar T."/>
            <person name="Balint A."/>
            <person name="Banyai K."/>
            <person name="Zadori Z."/>
        </authorList>
    </citation>
    <scope>NUCLEOTIDE SEQUENCE [LARGE SCALE GENOMIC DNA]</scope>
    <source>
        <strain evidence="13 36">ASFV_HU_2018</strain>
    </source>
</reference>
<evidence type="ECO:0000313" key="33">
    <source>
        <dbReference type="Proteomes" id="UP000324915"/>
    </source>
</evidence>
<evidence type="ECO:0000313" key="32">
    <source>
        <dbReference type="Proteomes" id="UP000316600"/>
    </source>
</evidence>
<evidence type="ECO:0000313" key="27">
    <source>
        <dbReference type="EMBL" id="SPS73432.1"/>
    </source>
</evidence>
<accession>A0A2X0RTQ4</accession>
<reference evidence="24" key="19">
    <citation type="journal article" date="2021" name="Pathogens">
        <title>Comparative Analysis of Full Genome Sequences of African Swine Fever Virus Isolates Taken from Wild Boars in Russia in 2019.</title>
        <authorList>
            <person name="Mazloum A."/>
            <person name="van Schalkwyk A."/>
            <person name="Shotin A."/>
            <person name="Igolkin A."/>
            <person name="Shevchenko I."/>
            <person name="Gruzdev K.N."/>
            <person name="Vlasova N."/>
        </authorList>
    </citation>
    <scope>NUCLEOTIDE SEQUENCE</scope>
    <source>
        <strain evidence="24">ASFV/Amur 19/WB-6905</strain>
        <strain evidence="25">ASFV/Primorsky 19/WB-6723</strain>
        <strain evidence="26">ASFV/Ulyanovsk 19/WB-5699</strain>
    </source>
</reference>
<dbReference type="Proteomes" id="UP000428265">
    <property type="component" value="Segment"/>
</dbReference>
<proteinExistence type="predicted"/>
<dbReference type="EMBL" id="MT847623">
    <property type="protein sequence ID" value="QOW03085.1"/>
    <property type="molecule type" value="Genomic_DNA"/>
</dbReference>
<dbReference type="EMBL" id="LR536725">
    <property type="protein sequence ID" value="VFV47942.1"/>
    <property type="molecule type" value="Genomic_DNA"/>
</dbReference>
<dbReference type="Proteomes" id="UP000267045">
    <property type="component" value="Segment"/>
</dbReference>
<reference evidence="10 33" key="8">
    <citation type="journal article" date="2019" name="Transbound. Emerg. Dis.">
        <title>Newly emerged African swine fever virus strain Belgium/Etalle/wb/2018 : complete genomic sequence and comparative analysis with reference p72 genotype II strains.</title>
        <authorList>
            <person name="Gilliaux G."/>
            <person name="Garigliany M."/>
            <person name="Licoppe A."/>
            <person name="Paternostre J."/>
            <person name="Lesenfants C."/>
            <person name="Linden A."/>
            <person name="Desmecht D."/>
        </authorList>
    </citation>
    <scope>NUCLEOTIDE SEQUENCE [LARGE SCALE GENOMIC DNA]</scope>
    <source>
        <strain evidence="10 33">Belgium/Etalle/wb/2018</strain>
    </source>
</reference>
<evidence type="ECO:0000313" key="31">
    <source>
        <dbReference type="Proteomes" id="UP000141072"/>
    </source>
</evidence>
<evidence type="ECO:0000313" key="11">
    <source>
        <dbReference type="EMBL" id="QEY87815.1"/>
    </source>
</evidence>
<dbReference type="Proteomes" id="UP000327056">
    <property type="component" value="Segment"/>
</dbReference>
<dbReference type="Proteomes" id="UP000141072">
    <property type="component" value="Segment"/>
</dbReference>
<gene>
    <name evidence="27" type="primary">ASFV G ACD 00330 CDS</name>
    <name evidence="13" type="synonym">ASFV G ACD 00330</name>
    <name evidence="9" type="synonym">ASFV_Ch_ACD_00330</name>
    <name evidence="1" type="synonym">ASFV_G_ACD_00330</name>
    <name evidence="2" type="ORF">ASFV-Georgia_4-033</name>
</gene>
<evidence type="ECO:0000313" key="21">
    <source>
        <dbReference type="EMBL" id="QST88093.1"/>
    </source>
</evidence>
<dbReference type="EMBL" id="LR722599">
    <property type="protein sequence ID" value="VVW94014.1"/>
    <property type="molecule type" value="Genomic_DNA"/>
</dbReference>
<dbReference type="EMBL" id="MW306192">
    <property type="protein sequence ID" value="QUQ60476.1"/>
    <property type="molecule type" value="Genomic_DNA"/>
</dbReference>
<evidence type="ECO:0000313" key="10">
    <source>
        <dbReference type="EMBL" id="QED90452.1"/>
    </source>
</evidence>
<reference evidence="14" key="12">
    <citation type="submission" date="2019-05" db="EMBL/GenBank/DDBJ databases">
        <title>Genome Sequences of Two African Swine Fever Virus Genotype II Isolates from wild boar in China.</title>
        <authorList>
            <person name="Ren Z."/>
            <person name="Guo H."/>
            <person name="Tu C."/>
        </authorList>
    </citation>
    <scope>NUCLEOTIDE SEQUENCE</scope>
    <source>
        <strain evidence="14">CN/2019/InnerMongolia-AES01</strain>
    </source>
</reference>
<dbReference type="Proteomes" id="UP000675950">
    <property type="component" value="Segment"/>
</dbReference>
<evidence type="ECO:0000313" key="7">
    <source>
        <dbReference type="EMBL" id="QBH90497.1"/>
    </source>
</evidence>
<dbReference type="EMBL" id="MW521382">
    <property type="protein sequence ID" value="QTP96321.1"/>
    <property type="molecule type" value="Genomic_DNA"/>
</dbReference>
<dbReference type="Proteomes" id="UP000326051">
    <property type="component" value="Segment"/>
</dbReference>
<reference evidence="4" key="17">
    <citation type="submission" date="2020-06" db="EMBL/GenBank/DDBJ databases">
        <authorList>
            <person name="Domelevo Entfellner J.-B."/>
        </authorList>
    </citation>
    <scope>NUCLEOTIDE SEQUENCE [LARGE SCALE GENOMIC DNA]</scope>
    <source>
        <strain evidence="4">Tanzania/Rukwa/2017/1</strain>
    </source>
</reference>
<reference evidence="1" key="7">
    <citation type="journal article" date="2019" name="Transbound. Emerg. Dis.">
        <title>Genome comparison of African swine fever virus China/2018/AnhuiXCGQ strain and related European p72 Genotype II strains.</title>
        <authorList>
            <person name="Bao J."/>
            <person name="Wang Q."/>
            <person name="Lin P."/>
            <person name="Liu C."/>
            <person name="Li L."/>
            <person name="Wu X."/>
            <person name="Chi T."/>
            <person name="Xu T."/>
            <person name="Ge S."/>
            <person name="Liu Y."/>
            <person name="Li J."/>
            <person name="Wang S."/>
            <person name="Qu H."/>
            <person name="Jin T."/>
            <person name="Wang Z."/>
        </authorList>
    </citation>
    <scope>NUCLEOTIDE SEQUENCE [LARGE SCALE GENOMIC DNA]</scope>
    <source>
        <strain evidence="1">China/2018/AnhuiXCGQ</strain>
    </source>
</reference>
<dbReference type="EMBL" id="MT847622">
    <property type="protein sequence ID" value="QOW02900.1"/>
    <property type="molecule type" value="Genomic_DNA"/>
</dbReference>
<dbReference type="EMBL" id="LR899193">
    <property type="protein sequence ID" value="CAD7112521.1"/>
    <property type="molecule type" value="Genomic_DNA"/>
</dbReference>
<evidence type="ECO:0000313" key="18">
    <source>
        <dbReference type="EMBL" id="QOW02900.1"/>
    </source>
</evidence>
<dbReference type="GeneID" id="59226915"/>
<organismHost>
    <name type="scientific">Potamochoerus larvatus</name>
    <name type="common">Bushpig</name>
    <dbReference type="NCBI Taxonomy" id="273792"/>
</organismHost>
<evidence type="ECO:0000313" key="19">
    <source>
        <dbReference type="EMBL" id="QOW03085.1"/>
    </source>
</evidence>
<dbReference type="RefSeq" id="YP_009927131.1">
    <property type="nucleotide sequence ID" value="NC_044959.2"/>
</dbReference>
<reference evidence="16" key="14">
    <citation type="journal article" date="2020" name="Viruses">
        <title>The Spillover of African Swine Fever in Western Poland Revealed Its Estimated Origin on the Basis of O174L, K145R, MGF 505-5R and IGR I73R/I329L Genomic Sequences.</title>
        <authorList>
            <person name="Mazur-Panasiuk N."/>
            <person name="Walczak M."/>
            <person name="Juszkiewicz M."/>
            <person name="Wozniakowski G."/>
        </authorList>
    </citation>
    <scope>NUCLEOTIDE SEQUENCE [LARGE SCALE GENOMIC DNA]</scope>
    <source>
        <strain evidence="18">Pol17_31177_O81</strain>
        <strain evidence="16">Pol17_55892_C754</strain>
        <strain evidence="17">Pol18_28298_O111</strain>
        <strain evidence="19">Pol19_53050_C1959/19</strain>
    </source>
</reference>
<reference evidence="7" key="5">
    <citation type="journal article" date="2019" name="Emerg. Microbes Infect.">
        <title>Genome sequences derived from pig and dried blood pig feed samples provide important insights into the transmission of African swine fever virus in China in 2018.</title>
        <authorList>
            <person name="Wen X."/>
            <person name="He X."/>
            <person name="Zhang X."/>
            <person name="Zhang X."/>
            <person name="Liu L."/>
            <person name="Guan Y."/>
            <person name="Zhang Y."/>
            <person name="Bu Z."/>
        </authorList>
    </citation>
    <scope>NUCLEOTIDE SEQUENCE [LARGE SCALE GENOMIC DNA]</scope>
    <source>
        <strain evidence="8">DB/LN/2018</strain>
        <strain evidence="7">Pig/HLJ/2018</strain>
    </source>
</reference>
<dbReference type="EMBL" id="LS478113">
    <property type="protein sequence ID" value="SPS73432.1"/>
    <property type="molecule type" value="Genomic_DNA"/>
</dbReference>
<dbReference type="Proteomes" id="UP000515749">
    <property type="component" value="Chromosome"/>
</dbReference>
<reference evidence="22" key="18">
    <citation type="submission" date="2020-12" db="EMBL/GenBank/DDBJ databases">
        <authorList>
            <person name="Mileto P."/>
            <person name="Neave M."/>
            <person name="Williams D."/>
            <person name="Stevens V."/>
        </authorList>
    </citation>
    <scope>NUCLEOTIDE SEQUENCE</scope>
    <source>
        <strain evidence="22">ASFV/Timor-Leste/2019/1</strain>
    </source>
</reference>
<dbReference type="EMBL" id="MW306191">
    <property type="protein sequence ID" value="QUQ60294.1"/>
    <property type="molecule type" value="Genomic_DNA"/>
</dbReference>
<evidence type="ECO:0000313" key="34">
    <source>
        <dbReference type="Proteomes" id="UP000326051"/>
    </source>
</evidence>
<dbReference type="Proteomes" id="UP000594902">
    <property type="component" value="Segment"/>
</dbReference>
<reference evidence="11 34" key="2">
    <citation type="journal article" date="2017" name="Transbound. Emerg. Dis.">
        <title>Experimental Infection of Domestic Pigs with African Swine Fever Virus Lithuania 2014 Genotype II Field Isolate.</title>
        <authorList>
            <person name="Gallardo C."/>
            <person name="Soler A."/>
            <person name="Nieto R."/>
            <person name="Cano C."/>
            <person name="Pelayo V."/>
            <person name="Sanchez M.A."/>
            <person name="Pridotkas G."/>
            <person name="Fernandez-Pinero J."/>
            <person name="Briones V."/>
            <person name="Arias M."/>
        </authorList>
    </citation>
    <scope>NUCLEOTIDE SEQUENCE [LARGE SCALE GENOMIC DNA]</scope>
    <source>
        <strain evidence="11">ASFV/LT14/1490</strain>
    </source>
</reference>
<dbReference type="EMBL" id="MH910496">
    <property type="protein sequence ID" value="AZP54315.1"/>
    <property type="molecule type" value="Genomic_DNA"/>
</dbReference>